<dbReference type="SUPFAM" id="SSF48452">
    <property type="entry name" value="TPR-like"/>
    <property type="match status" value="1"/>
</dbReference>
<evidence type="ECO:0000256" key="2">
    <source>
        <dbReference type="ARBA" id="ARBA00006275"/>
    </source>
</evidence>
<sequence length="511" mass="58419">MKNTIKYIAISLTAATILSCNPDLDKTNPNQPTVEVYWNNATDAEQGVNAIYSTFARGGFSRWMPLLFITRSDEGYSGSPWSDLANAMGEFIQPDYNFGPVVDVWQDNYIGIFRANQVLDNVPQIEMDETLKARLLGEAQFLRGYFYYNLALLWGNVPLMLETSTPTDLPPTTQLPQVWEQVERDLIAAVQGLPAQYAASSDLGRVTQGAARALLAKAYMQQGRFDLAEAQLQWLVTGEGAGIYDLAPGYRDNFLIHTENNMESVFEWQFAVNPTEVTDNDVDTPNHNYGSSIPQFLAPPGIGWSDAEARTWVINEFLSEQTENGERDPRLSVSLLYPFTDERGPDYTMIYGQTFTQRYGNSNQNRAWFRKFLNDHWKDDEGYRSPNNYRFIRYADVLLMYAETLNELGRTSEAYVHVDRVRQRVGMAPLSEVRPGLGQPQFLEQIKHERLVELFGEGHRWADLLRWGDLNRGLESRDPGFRNFVEGQHELLPIPQRDLDINPNLQQNPRW</sequence>
<gene>
    <name evidence="8" type="ORF">KI659_17040</name>
</gene>
<dbReference type="Gene3D" id="1.25.40.390">
    <property type="match status" value="1"/>
</dbReference>
<comment type="similarity">
    <text evidence="2">Belongs to the SusD family.</text>
</comment>
<comment type="caution">
    <text evidence="8">The sequence shown here is derived from an EMBL/GenBank/DDBJ whole genome shotgun (WGS) entry which is preliminary data.</text>
</comment>
<evidence type="ECO:0000256" key="3">
    <source>
        <dbReference type="ARBA" id="ARBA00022729"/>
    </source>
</evidence>
<comment type="subcellular location">
    <subcellularLocation>
        <location evidence="1">Cell outer membrane</location>
    </subcellularLocation>
</comment>
<dbReference type="Proteomes" id="UP001319104">
    <property type="component" value="Unassembled WGS sequence"/>
</dbReference>
<dbReference type="EMBL" id="JAHCMY010000018">
    <property type="protein sequence ID" value="MBS9525728.1"/>
    <property type="molecule type" value="Genomic_DNA"/>
</dbReference>
<reference evidence="8 9" key="1">
    <citation type="submission" date="2021-05" db="EMBL/GenBank/DDBJ databases">
        <authorList>
            <person name="Zhang Z.D."/>
            <person name="Osman G."/>
        </authorList>
    </citation>
    <scope>NUCLEOTIDE SEQUENCE [LARGE SCALE GENOMIC DNA]</scope>
    <source>
        <strain evidence="8 9">KCTC 32217</strain>
    </source>
</reference>
<dbReference type="GO" id="GO:0009279">
    <property type="term" value="C:cell outer membrane"/>
    <property type="evidence" value="ECO:0007669"/>
    <property type="project" value="UniProtKB-SubCell"/>
</dbReference>
<dbReference type="AlphaFoldDB" id="A0AAP2G6I0"/>
<dbReference type="CDD" id="cd08977">
    <property type="entry name" value="SusD"/>
    <property type="match status" value="1"/>
</dbReference>
<dbReference type="PROSITE" id="PS51257">
    <property type="entry name" value="PROKAR_LIPOPROTEIN"/>
    <property type="match status" value="1"/>
</dbReference>
<evidence type="ECO:0000259" key="6">
    <source>
        <dbReference type="Pfam" id="PF07980"/>
    </source>
</evidence>
<organism evidence="8 9">
    <name type="scientific">Litoribacter ruber</name>
    <dbReference type="NCBI Taxonomy" id="702568"/>
    <lineage>
        <taxon>Bacteria</taxon>
        <taxon>Pseudomonadati</taxon>
        <taxon>Bacteroidota</taxon>
        <taxon>Cytophagia</taxon>
        <taxon>Cytophagales</taxon>
        <taxon>Cyclobacteriaceae</taxon>
        <taxon>Litoribacter</taxon>
    </lineage>
</organism>
<dbReference type="InterPro" id="IPR012944">
    <property type="entry name" value="SusD_RagB_dom"/>
</dbReference>
<feature type="domain" description="RagB/SusD" evidence="6">
    <location>
        <begin position="263"/>
        <end position="511"/>
    </location>
</feature>
<dbReference type="Pfam" id="PF07980">
    <property type="entry name" value="SusD_RagB"/>
    <property type="match status" value="1"/>
</dbReference>
<keyword evidence="4" id="KW-0472">Membrane</keyword>
<accession>A0AAP2G6I0</accession>
<evidence type="ECO:0000256" key="4">
    <source>
        <dbReference type="ARBA" id="ARBA00023136"/>
    </source>
</evidence>
<keyword evidence="3" id="KW-0732">Signal</keyword>
<dbReference type="InterPro" id="IPR033985">
    <property type="entry name" value="SusD-like_N"/>
</dbReference>
<dbReference type="RefSeq" id="WP_213946588.1">
    <property type="nucleotide sequence ID" value="NZ_JAHCMY010000018.1"/>
</dbReference>
<keyword evidence="5" id="KW-0998">Cell outer membrane</keyword>
<evidence type="ECO:0000313" key="8">
    <source>
        <dbReference type="EMBL" id="MBS9525728.1"/>
    </source>
</evidence>
<evidence type="ECO:0000259" key="7">
    <source>
        <dbReference type="Pfam" id="PF14322"/>
    </source>
</evidence>
<keyword evidence="9" id="KW-1185">Reference proteome</keyword>
<feature type="domain" description="SusD-like N-terminal" evidence="7">
    <location>
        <begin position="100"/>
        <end position="220"/>
    </location>
</feature>
<name>A0AAP2G6I0_9BACT</name>
<evidence type="ECO:0000256" key="5">
    <source>
        <dbReference type="ARBA" id="ARBA00023237"/>
    </source>
</evidence>
<evidence type="ECO:0000256" key="1">
    <source>
        <dbReference type="ARBA" id="ARBA00004442"/>
    </source>
</evidence>
<evidence type="ECO:0000313" key="9">
    <source>
        <dbReference type="Proteomes" id="UP001319104"/>
    </source>
</evidence>
<proteinExistence type="inferred from homology"/>
<dbReference type="InterPro" id="IPR011990">
    <property type="entry name" value="TPR-like_helical_dom_sf"/>
</dbReference>
<protein>
    <submittedName>
        <fullName evidence="8">RagB/SusD family nutrient uptake outer membrane protein</fullName>
    </submittedName>
</protein>
<dbReference type="Pfam" id="PF14322">
    <property type="entry name" value="SusD-like_3"/>
    <property type="match status" value="1"/>
</dbReference>